<dbReference type="Proteomes" id="UP000585474">
    <property type="component" value="Unassembled WGS sequence"/>
</dbReference>
<proteinExistence type="predicted"/>
<gene>
    <name evidence="1" type="ORF">Acr_09g0005700</name>
</gene>
<reference evidence="1 2" key="1">
    <citation type="submission" date="2019-07" db="EMBL/GenBank/DDBJ databases">
        <title>De Novo Assembly of kiwifruit Actinidia rufa.</title>
        <authorList>
            <person name="Sugita-Konishi S."/>
            <person name="Sato K."/>
            <person name="Mori E."/>
            <person name="Abe Y."/>
            <person name="Kisaki G."/>
            <person name="Hamano K."/>
            <person name="Suezawa K."/>
            <person name="Otani M."/>
            <person name="Fukuda T."/>
            <person name="Manabe T."/>
            <person name="Gomi K."/>
            <person name="Tabuchi M."/>
            <person name="Akimitsu K."/>
            <person name="Kataoka I."/>
        </authorList>
    </citation>
    <scope>NUCLEOTIDE SEQUENCE [LARGE SCALE GENOMIC DNA]</scope>
    <source>
        <strain evidence="2">cv. Fuchu</strain>
    </source>
</reference>
<keyword evidence="2" id="KW-1185">Reference proteome</keyword>
<name>A0A7J0F600_9ERIC</name>
<comment type="caution">
    <text evidence="1">The sequence shown here is derived from an EMBL/GenBank/DDBJ whole genome shotgun (WGS) entry which is preliminary data.</text>
</comment>
<organism evidence="1 2">
    <name type="scientific">Actinidia rufa</name>
    <dbReference type="NCBI Taxonomy" id="165716"/>
    <lineage>
        <taxon>Eukaryota</taxon>
        <taxon>Viridiplantae</taxon>
        <taxon>Streptophyta</taxon>
        <taxon>Embryophyta</taxon>
        <taxon>Tracheophyta</taxon>
        <taxon>Spermatophyta</taxon>
        <taxon>Magnoliopsida</taxon>
        <taxon>eudicotyledons</taxon>
        <taxon>Gunneridae</taxon>
        <taxon>Pentapetalae</taxon>
        <taxon>asterids</taxon>
        <taxon>Ericales</taxon>
        <taxon>Actinidiaceae</taxon>
        <taxon>Actinidia</taxon>
    </lineage>
</organism>
<dbReference type="EMBL" id="BJWL01000009">
    <property type="protein sequence ID" value="GFY94124.1"/>
    <property type="molecule type" value="Genomic_DNA"/>
</dbReference>
<evidence type="ECO:0000313" key="1">
    <source>
        <dbReference type="EMBL" id="GFY94124.1"/>
    </source>
</evidence>
<dbReference type="AlphaFoldDB" id="A0A7J0F600"/>
<protein>
    <submittedName>
        <fullName evidence="1">Uncharacterized protein</fullName>
    </submittedName>
</protein>
<sequence>MKEINGHLVKHLATNNPPLAIAPVPEEVDRSRVGSTDQQACTLGEEGVLSYQSLGHLAELRTRLVIRPRDVGDHLIEMIELMGVATNALIRQTKPPFTERLMRVKSLVQIQVAISARSVRREDRSHGPPRLVQELDDAPGVLMEIKNEDFVKWPENIKTNPLKRNKNKYYEFHKDHGHNTEDCFQLNYQIADLMKRGYLRKFVADRPWNDFLDRGYVDNRIRRRINKSARVDQVAFDLRGETPPDYDLAGFHHYGLSFSLQCNPRSPNPGKDRGYYFYLPPDDEVSYFNWDKRDDAEMEALRDEVEDAPLVDPREMENTKPLEEVASISIHPDYPNCHIMIRTELTKELRNTLPIYLCLISMPKGFVAASPLPVTFVLLPGC</sequence>
<accession>A0A7J0F600</accession>
<evidence type="ECO:0000313" key="2">
    <source>
        <dbReference type="Proteomes" id="UP000585474"/>
    </source>
</evidence>